<protein>
    <submittedName>
        <fullName evidence="2">Uncharacterized protein</fullName>
    </submittedName>
</protein>
<reference evidence="2" key="1">
    <citation type="submission" date="2020-07" db="EMBL/GenBank/DDBJ databases">
        <authorList>
            <person name="Lin J."/>
        </authorList>
    </citation>
    <scope>NUCLEOTIDE SEQUENCE</scope>
</reference>
<feature type="compositionally biased region" description="Low complexity" evidence="1">
    <location>
        <begin position="399"/>
        <end position="409"/>
    </location>
</feature>
<feature type="compositionally biased region" description="Pro residues" evidence="1">
    <location>
        <begin position="77"/>
        <end position="88"/>
    </location>
</feature>
<evidence type="ECO:0000313" key="2">
    <source>
        <dbReference type="EMBL" id="CAD1844108.1"/>
    </source>
</evidence>
<sequence>MNNCSLARLPRLHFPFSPLLLLPLPSHSHPEPNALLPKLNLRIFFTSARSPSSPPVVASPPLSLPHLRSSPHLPSSSPHPPASPPVVASPPLIASPPLSLPYLRSSPHLPSSSPYPSASPPVVASPPLVSASPQLRPHLLSSPHLPSPDLPSGLTSGRCLTFPLVASPPVIASPPRRRLTLRPNLRLSPHLPSSSPHPPTSPLVVASPPLSLPHLQSSPHLPSSSPHPPTSPPLVASPSLVSVGRKFLTSGQTLCYFFLVEFAKPTLPDLASHARSVPAFISDLLVEFFFGGFLHLRSVPALTCNLVVDSVGESSRFGVFFTCDLKICIYKCCGDSPTIESSSGSSPGEDDTIAGIIMSACNLSSEPFEAGASGCARYANNDEANTSHSPSPPVMRPTGASGSGHSSGSKRARSPERSNKQPQTASTSGGRKKKVDARASAMADMVEQGKEKLVWVRQLCQLELNKSANMPSQNQCMQRVYGMTGLSDDHILAVCDAFKEDKNRNAFMSLNNKLVEKWVERQLTQQNVIYRQLFPGL</sequence>
<dbReference type="AlphaFoldDB" id="A0A6V7QM89"/>
<feature type="region of interest" description="Disordered" evidence="1">
    <location>
        <begin position="186"/>
        <end position="209"/>
    </location>
</feature>
<proteinExistence type="predicted"/>
<feature type="compositionally biased region" description="Low complexity" evidence="1">
    <location>
        <begin position="59"/>
        <end position="76"/>
    </location>
</feature>
<feature type="region of interest" description="Disordered" evidence="1">
    <location>
        <begin position="49"/>
        <end position="90"/>
    </location>
</feature>
<feature type="compositionally biased region" description="Polar residues" evidence="1">
    <location>
        <begin position="420"/>
        <end position="429"/>
    </location>
</feature>
<organism evidence="2">
    <name type="scientific">Ananas comosus var. bracteatus</name>
    <name type="common">red pineapple</name>
    <dbReference type="NCBI Taxonomy" id="296719"/>
    <lineage>
        <taxon>Eukaryota</taxon>
        <taxon>Viridiplantae</taxon>
        <taxon>Streptophyta</taxon>
        <taxon>Embryophyta</taxon>
        <taxon>Tracheophyta</taxon>
        <taxon>Spermatophyta</taxon>
        <taxon>Magnoliopsida</taxon>
        <taxon>Liliopsida</taxon>
        <taxon>Poales</taxon>
        <taxon>Bromeliaceae</taxon>
        <taxon>Bromelioideae</taxon>
        <taxon>Ananas</taxon>
    </lineage>
</organism>
<gene>
    <name evidence="2" type="ORF">CB5_LOCUS27319</name>
</gene>
<feature type="region of interest" description="Disordered" evidence="1">
    <location>
        <begin position="109"/>
        <end position="152"/>
    </location>
</feature>
<name>A0A6V7QM89_ANACO</name>
<feature type="region of interest" description="Disordered" evidence="1">
    <location>
        <begin position="381"/>
        <end position="443"/>
    </location>
</feature>
<feature type="compositionally biased region" description="Low complexity" evidence="1">
    <location>
        <begin position="109"/>
        <end position="144"/>
    </location>
</feature>
<evidence type="ECO:0000256" key="1">
    <source>
        <dbReference type="SAM" id="MobiDB-lite"/>
    </source>
</evidence>
<dbReference type="EMBL" id="LR862137">
    <property type="protein sequence ID" value="CAD1844108.1"/>
    <property type="molecule type" value="Genomic_DNA"/>
</dbReference>
<accession>A0A6V7QM89</accession>